<comment type="caution">
    <text evidence="1">The sequence shown here is derived from an EMBL/GenBank/DDBJ whole genome shotgun (WGS) entry which is preliminary data.</text>
</comment>
<dbReference type="AlphaFoldDB" id="A0A1V5SXN9"/>
<reference evidence="1" key="1">
    <citation type="submission" date="2017-02" db="EMBL/GenBank/DDBJ databases">
        <title>Delving into the versatile metabolic prowess of the omnipresent phylum Bacteroidetes.</title>
        <authorList>
            <person name="Nobu M.K."/>
            <person name="Mei R."/>
            <person name="Narihiro T."/>
            <person name="Kuroda K."/>
            <person name="Liu W.-T."/>
        </authorList>
    </citation>
    <scope>NUCLEOTIDE SEQUENCE</scope>
    <source>
        <strain evidence="1">ADurb.Bin276</strain>
    </source>
</reference>
<evidence type="ECO:0008006" key="2">
    <source>
        <dbReference type="Google" id="ProtNLM"/>
    </source>
</evidence>
<organism evidence="1">
    <name type="scientific">Candidatus Atribacter allofermentans</name>
    <dbReference type="NCBI Taxonomy" id="1852833"/>
    <lineage>
        <taxon>Bacteria</taxon>
        <taxon>Pseudomonadati</taxon>
        <taxon>Atribacterota</taxon>
        <taxon>Atribacteria</taxon>
        <taxon>Atribacterales</taxon>
        <taxon>Atribacteraceae</taxon>
        <taxon>Atribacter</taxon>
    </lineage>
</organism>
<dbReference type="EMBL" id="MWBQ01000054">
    <property type="protein sequence ID" value="OQA59276.1"/>
    <property type="molecule type" value="Genomic_DNA"/>
</dbReference>
<accession>A0A1V5SXN9</accession>
<gene>
    <name evidence="1" type="ORF">BWY41_00875</name>
</gene>
<evidence type="ECO:0000313" key="1">
    <source>
        <dbReference type="EMBL" id="OQA59276.1"/>
    </source>
</evidence>
<name>A0A1V5SXN9_9BACT</name>
<dbReference type="Proteomes" id="UP000485569">
    <property type="component" value="Unassembled WGS sequence"/>
</dbReference>
<sequence length="74" mass="8280">MVISEATRKKLYERADGRCECTMSICEHHKGRCPNKLGPGWNAHHRTAGGLDDLGNLIAMCATCHKNTRTYGRH</sequence>
<protein>
    <recommendedName>
        <fullName evidence="2">HNH endonuclease</fullName>
    </recommendedName>
</protein>
<proteinExistence type="predicted"/>